<keyword evidence="4 7" id="KW-1133">Transmembrane helix</keyword>
<dbReference type="InterPro" id="IPR018456">
    <property type="entry name" value="PTR2_symporter_CS"/>
</dbReference>
<evidence type="ECO:0000256" key="5">
    <source>
        <dbReference type="ARBA" id="ARBA00023136"/>
    </source>
</evidence>
<dbReference type="Pfam" id="PF00854">
    <property type="entry name" value="PTR2"/>
    <property type="match status" value="1"/>
</dbReference>
<feature type="transmembrane region" description="Helical" evidence="7">
    <location>
        <begin position="390"/>
        <end position="407"/>
    </location>
</feature>
<gene>
    <name evidence="8" type="ORF">PhCBS80983_g02202</name>
</gene>
<dbReference type="Proteomes" id="UP000318582">
    <property type="component" value="Unassembled WGS sequence"/>
</dbReference>
<comment type="similarity">
    <text evidence="2 6">Belongs to the major facilitator superfamily. Proton-dependent oligopeptide transporter (POT/PTR) (TC 2.A.17) family.</text>
</comment>
<comment type="subcellular location">
    <subcellularLocation>
        <location evidence="1 6">Membrane</location>
        <topology evidence="1 6">Multi-pass membrane protein</topology>
    </subcellularLocation>
</comment>
<dbReference type="InterPro" id="IPR036259">
    <property type="entry name" value="MFS_trans_sf"/>
</dbReference>
<dbReference type="EMBL" id="QEAQ01000021">
    <property type="protein sequence ID" value="TPX59791.1"/>
    <property type="molecule type" value="Genomic_DNA"/>
</dbReference>
<evidence type="ECO:0000256" key="3">
    <source>
        <dbReference type="ARBA" id="ARBA00022692"/>
    </source>
</evidence>
<feature type="transmembrane region" description="Helical" evidence="7">
    <location>
        <begin position="442"/>
        <end position="464"/>
    </location>
</feature>
<dbReference type="GO" id="GO:0016020">
    <property type="term" value="C:membrane"/>
    <property type="evidence" value="ECO:0007669"/>
    <property type="project" value="UniProtKB-SubCell"/>
</dbReference>
<accession>A0A507E7V3</accession>
<dbReference type="GO" id="GO:0006857">
    <property type="term" value="P:oligopeptide transport"/>
    <property type="evidence" value="ECO:0007669"/>
    <property type="project" value="InterPro"/>
</dbReference>
<dbReference type="Gene3D" id="1.20.1250.20">
    <property type="entry name" value="MFS general substrate transporter like domains"/>
    <property type="match status" value="1"/>
</dbReference>
<dbReference type="GO" id="GO:0022857">
    <property type="term" value="F:transmembrane transporter activity"/>
    <property type="evidence" value="ECO:0007669"/>
    <property type="project" value="InterPro"/>
</dbReference>
<dbReference type="InterPro" id="IPR000109">
    <property type="entry name" value="POT_fam"/>
</dbReference>
<evidence type="ECO:0000256" key="4">
    <source>
        <dbReference type="ARBA" id="ARBA00022989"/>
    </source>
</evidence>
<proteinExistence type="inferred from homology"/>
<keyword evidence="3 6" id="KW-0812">Transmembrane</keyword>
<feature type="transmembrane region" description="Helical" evidence="7">
    <location>
        <begin position="266"/>
        <end position="288"/>
    </location>
</feature>
<evidence type="ECO:0000256" key="2">
    <source>
        <dbReference type="ARBA" id="ARBA00005982"/>
    </source>
</evidence>
<feature type="transmembrane region" description="Helical" evidence="7">
    <location>
        <begin position="201"/>
        <end position="220"/>
    </location>
</feature>
<dbReference type="PANTHER" id="PTHR11654">
    <property type="entry name" value="OLIGOPEPTIDE TRANSPORTER-RELATED"/>
    <property type="match status" value="1"/>
</dbReference>
<feature type="transmembrane region" description="Helical" evidence="7">
    <location>
        <begin position="232"/>
        <end position="254"/>
    </location>
</feature>
<evidence type="ECO:0008006" key="10">
    <source>
        <dbReference type="Google" id="ProtNLM"/>
    </source>
</evidence>
<evidence type="ECO:0000256" key="6">
    <source>
        <dbReference type="RuleBase" id="RU003755"/>
    </source>
</evidence>
<comment type="caution">
    <text evidence="8">The sequence shown here is derived from an EMBL/GenBank/DDBJ whole genome shotgun (WGS) entry which is preliminary data.</text>
</comment>
<keyword evidence="9" id="KW-1185">Reference proteome</keyword>
<dbReference type="AlphaFoldDB" id="A0A507E7V3"/>
<feature type="transmembrane region" description="Helical" evidence="7">
    <location>
        <begin position="476"/>
        <end position="496"/>
    </location>
</feature>
<evidence type="ECO:0000313" key="9">
    <source>
        <dbReference type="Proteomes" id="UP000318582"/>
    </source>
</evidence>
<feature type="transmembrane region" description="Helical" evidence="7">
    <location>
        <begin position="357"/>
        <end position="378"/>
    </location>
</feature>
<feature type="transmembrane region" description="Helical" evidence="7">
    <location>
        <begin position="124"/>
        <end position="142"/>
    </location>
</feature>
<keyword evidence="6" id="KW-0813">Transport</keyword>
<evidence type="ECO:0000313" key="8">
    <source>
        <dbReference type="EMBL" id="TPX59791.1"/>
    </source>
</evidence>
<protein>
    <recommendedName>
        <fullName evidence="10">Major facilitator superfamily (MFS) profile domain-containing protein</fullName>
    </recommendedName>
</protein>
<evidence type="ECO:0000256" key="1">
    <source>
        <dbReference type="ARBA" id="ARBA00004141"/>
    </source>
</evidence>
<feature type="transmembrane region" description="Helical" evidence="7">
    <location>
        <begin position="309"/>
        <end position="329"/>
    </location>
</feature>
<dbReference type="SUPFAM" id="SSF103473">
    <property type="entry name" value="MFS general substrate transporter"/>
    <property type="match status" value="1"/>
</dbReference>
<reference evidence="8 9" key="1">
    <citation type="journal article" date="2019" name="Sci. Rep.">
        <title>Comparative genomics of chytrid fungi reveal insights into the obligate biotrophic and pathogenic lifestyle of Synchytrium endobioticum.</title>
        <authorList>
            <person name="van de Vossenberg B.T.L.H."/>
            <person name="Warris S."/>
            <person name="Nguyen H.D.T."/>
            <person name="van Gent-Pelzer M.P.E."/>
            <person name="Joly D.L."/>
            <person name="van de Geest H.C."/>
            <person name="Bonants P.J.M."/>
            <person name="Smith D.S."/>
            <person name="Levesque C.A."/>
            <person name="van der Lee T.A.J."/>
        </authorList>
    </citation>
    <scope>NUCLEOTIDE SEQUENCE [LARGE SCALE GENOMIC DNA]</scope>
    <source>
        <strain evidence="8 9">CBS 809.83</strain>
    </source>
</reference>
<dbReference type="PROSITE" id="PS01023">
    <property type="entry name" value="PTR2_2"/>
    <property type="match status" value="1"/>
</dbReference>
<organism evidence="8 9">
    <name type="scientific">Powellomyces hirtus</name>
    <dbReference type="NCBI Taxonomy" id="109895"/>
    <lineage>
        <taxon>Eukaryota</taxon>
        <taxon>Fungi</taxon>
        <taxon>Fungi incertae sedis</taxon>
        <taxon>Chytridiomycota</taxon>
        <taxon>Chytridiomycota incertae sedis</taxon>
        <taxon>Chytridiomycetes</taxon>
        <taxon>Spizellomycetales</taxon>
        <taxon>Powellomycetaceae</taxon>
        <taxon>Powellomyces</taxon>
    </lineage>
</organism>
<keyword evidence="5 7" id="KW-0472">Membrane</keyword>
<evidence type="ECO:0000256" key="7">
    <source>
        <dbReference type="SAM" id="Phobius"/>
    </source>
</evidence>
<feature type="transmembrane region" description="Helical" evidence="7">
    <location>
        <begin position="508"/>
        <end position="531"/>
    </location>
</feature>
<sequence length="541" mass="60296">MASVTHHDEKKDIQTIVERGEYDDETIDPKHREREAALNREIDAKLMANPEKFPKAIYFIIPNELGERFCYYGINPILKPFLKKMLGYSIAKTDSVQHTWKAVTYFTPLAGAAISDSFLDKFKTIVSLSTVYLLGVVLLTVFSKPGLMPYTADGYIPATGPLVALFLISIGTGGIKPCVSSHGGDQFLNFQTVNLNKFYNYFYMSINLGSLIAGFITPYVQKLNCFGNDEDCFVWAFAICVFAFAIAMTVFIIGKMFYRVVPPSGVFFPWILFKAALSYTIALVSNGFNHSKAASSAAAKHTESVIIELFDLVKVFIVLLPVIIFWLGFDQNYSTWQDSTDQMSHDNWLNSEVTNAVINPFFIVTLAPIFANFVYPAVEKRVQFGLLRRMVLGMLFAAISFVAMALIQKRIDDNCVEVTSTSALGKETTACMHYGTHTAIMFIPYFFITVGEVLVSISGLNFTYMEVGKRTKSSAAGLWLLGTGVANLIVAVMLATDLGEPEKTPRSTFYWIIAGLCIGAMVLQAIFAKLYTYKADRVYKF</sequence>
<name>A0A507E7V3_9FUNG</name>